<organism evidence="9 10">
    <name type="scientific">Temnothorax curvispinosus</name>
    <dbReference type="NCBI Taxonomy" id="300111"/>
    <lineage>
        <taxon>Eukaryota</taxon>
        <taxon>Metazoa</taxon>
        <taxon>Ecdysozoa</taxon>
        <taxon>Arthropoda</taxon>
        <taxon>Hexapoda</taxon>
        <taxon>Insecta</taxon>
        <taxon>Pterygota</taxon>
        <taxon>Neoptera</taxon>
        <taxon>Endopterygota</taxon>
        <taxon>Hymenoptera</taxon>
        <taxon>Apocrita</taxon>
        <taxon>Aculeata</taxon>
        <taxon>Formicoidea</taxon>
        <taxon>Formicidae</taxon>
        <taxon>Myrmicinae</taxon>
        <taxon>Temnothorax</taxon>
    </lineage>
</organism>
<comment type="similarity">
    <text evidence="3">Belongs to the HARBI1 family.</text>
</comment>
<feature type="domain" description="DDE Tnp4" evidence="8">
    <location>
        <begin position="107"/>
        <end position="271"/>
    </location>
</feature>
<keyword evidence="7" id="KW-0539">Nucleus</keyword>
<dbReference type="Proteomes" id="UP000504618">
    <property type="component" value="Unplaced"/>
</dbReference>
<keyword evidence="4" id="KW-0540">Nuclease</keyword>
<keyword evidence="5" id="KW-0479">Metal-binding</keyword>
<dbReference type="GO" id="GO:0046872">
    <property type="term" value="F:metal ion binding"/>
    <property type="evidence" value="ECO:0007669"/>
    <property type="project" value="UniProtKB-KW"/>
</dbReference>
<proteinExistence type="inferred from homology"/>
<dbReference type="GO" id="GO:0004518">
    <property type="term" value="F:nuclease activity"/>
    <property type="evidence" value="ECO:0007669"/>
    <property type="project" value="UniProtKB-KW"/>
</dbReference>
<gene>
    <name evidence="10" type="primary">LOC112468164</name>
</gene>
<dbReference type="OrthoDB" id="6732784at2759"/>
<accession>A0A6J1RFB2</accession>
<evidence type="ECO:0000256" key="3">
    <source>
        <dbReference type="ARBA" id="ARBA00006958"/>
    </source>
</evidence>
<evidence type="ECO:0000256" key="7">
    <source>
        <dbReference type="ARBA" id="ARBA00023242"/>
    </source>
</evidence>
<evidence type="ECO:0000256" key="1">
    <source>
        <dbReference type="ARBA" id="ARBA00001968"/>
    </source>
</evidence>
<dbReference type="GeneID" id="112468164"/>
<sequence>MSVNVFYLLLELVKPFLRKNNWRALCPDQRLSLTLRYLATGDQLLSIAFAYRIGESTVSSVIKHTCTVLSKVLAPLYVVPPTSEKWEQIAADFLRDWNIPNCVGSFDGKHVHIQAPPNSGSVYFNYKKSFSIVLMAACDSNYKFTLIDVGTNGSISDGSIFASSEIGQAVKYETLNVPQGQIQLPGSNQSTPYFFIGDQAFPLMKNFMRPYAGRRLEEKKQIFNYRLSRARRTIENAFGILSARWRVYRRPICLDLNAVDKIVISTVCLHNFLKTQDEKHTPEKRLYCPPLFVDSELENGQVIEGTWRNEQMQSQRLQPTGAHRASRNAMEQRDILADYFVTQAGEIPWQYDYIRRGTNRD</sequence>
<evidence type="ECO:0000256" key="6">
    <source>
        <dbReference type="ARBA" id="ARBA00022801"/>
    </source>
</evidence>
<dbReference type="GO" id="GO:0005634">
    <property type="term" value="C:nucleus"/>
    <property type="evidence" value="ECO:0007669"/>
    <property type="project" value="UniProtKB-SubCell"/>
</dbReference>
<keyword evidence="9" id="KW-1185">Reference proteome</keyword>
<dbReference type="InterPro" id="IPR027806">
    <property type="entry name" value="HARBI1_dom"/>
</dbReference>
<protein>
    <submittedName>
        <fullName evidence="10">Protein ALP1-like</fullName>
    </submittedName>
</protein>
<dbReference type="PANTHER" id="PTHR22930:SF269">
    <property type="entry name" value="NUCLEASE HARBI1-LIKE PROTEIN"/>
    <property type="match status" value="1"/>
</dbReference>
<dbReference type="Pfam" id="PF13359">
    <property type="entry name" value="DDE_Tnp_4"/>
    <property type="match status" value="1"/>
</dbReference>
<evidence type="ECO:0000313" key="10">
    <source>
        <dbReference type="RefSeq" id="XP_024892983.1"/>
    </source>
</evidence>
<dbReference type="GO" id="GO:0016787">
    <property type="term" value="F:hydrolase activity"/>
    <property type="evidence" value="ECO:0007669"/>
    <property type="project" value="UniProtKB-KW"/>
</dbReference>
<evidence type="ECO:0000256" key="4">
    <source>
        <dbReference type="ARBA" id="ARBA00022722"/>
    </source>
</evidence>
<evidence type="ECO:0000259" key="8">
    <source>
        <dbReference type="Pfam" id="PF13359"/>
    </source>
</evidence>
<dbReference type="RefSeq" id="XP_024892983.1">
    <property type="nucleotide sequence ID" value="XM_025037215.1"/>
</dbReference>
<evidence type="ECO:0000256" key="5">
    <source>
        <dbReference type="ARBA" id="ARBA00022723"/>
    </source>
</evidence>
<name>A0A6J1RFB2_9HYME</name>
<dbReference type="AlphaFoldDB" id="A0A6J1RFB2"/>
<comment type="cofactor">
    <cofactor evidence="1">
        <name>a divalent metal cation</name>
        <dbReference type="ChEBI" id="CHEBI:60240"/>
    </cofactor>
</comment>
<evidence type="ECO:0000313" key="9">
    <source>
        <dbReference type="Proteomes" id="UP000504618"/>
    </source>
</evidence>
<dbReference type="InterPro" id="IPR045249">
    <property type="entry name" value="HARBI1-like"/>
</dbReference>
<reference evidence="10" key="1">
    <citation type="submission" date="2025-08" db="UniProtKB">
        <authorList>
            <consortium name="RefSeq"/>
        </authorList>
    </citation>
    <scope>IDENTIFICATION</scope>
    <source>
        <tissue evidence="10">Whole body</tissue>
    </source>
</reference>
<comment type="subcellular location">
    <subcellularLocation>
        <location evidence="2">Nucleus</location>
    </subcellularLocation>
</comment>
<keyword evidence="6" id="KW-0378">Hydrolase</keyword>
<evidence type="ECO:0000256" key="2">
    <source>
        <dbReference type="ARBA" id="ARBA00004123"/>
    </source>
</evidence>
<dbReference type="PANTHER" id="PTHR22930">
    <property type="match status" value="1"/>
</dbReference>